<keyword evidence="2" id="KW-1185">Reference proteome</keyword>
<reference evidence="1" key="1">
    <citation type="journal article" date="2019" name="bioRxiv">
        <title>The Genome of the Zebra Mussel, Dreissena polymorpha: A Resource for Invasive Species Research.</title>
        <authorList>
            <person name="McCartney M.A."/>
            <person name="Auch B."/>
            <person name="Kono T."/>
            <person name="Mallez S."/>
            <person name="Zhang Y."/>
            <person name="Obille A."/>
            <person name="Becker A."/>
            <person name="Abrahante J.E."/>
            <person name="Garbe J."/>
            <person name="Badalamenti J.P."/>
            <person name="Herman A."/>
            <person name="Mangelson H."/>
            <person name="Liachko I."/>
            <person name="Sullivan S."/>
            <person name="Sone E.D."/>
            <person name="Koren S."/>
            <person name="Silverstein K.A.T."/>
            <person name="Beckman K.B."/>
            <person name="Gohl D.M."/>
        </authorList>
    </citation>
    <scope>NUCLEOTIDE SEQUENCE</scope>
    <source>
        <strain evidence="1">Duluth1</strain>
        <tissue evidence="1">Whole animal</tissue>
    </source>
</reference>
<protein>
    <submittedName>
        <fullName evidence="1">Uncharacterized protein</fullName>
    </submittedName>
</protein>
<sequence>MFYAGRHYHHHFLGRFGRWEEIRDDDTGILLQSSQVYCVLLRVIRLCEGKSNILHCPSRFCFDGLHVNSRVSWRTVLHRESCLVTCPYQASFRLTVVSRGSCDPTSVSVFCSV</sequence>
<dbReference type="EMBL" id="JAIWYP010000010">
    <property type="protein sequence ID" value="KAH3751789.1"/>
    <property type="molecule type" value="Genomic_DNA"/>
</dbReference>
<reference evidence="1" key="2">
    <citation type="submission" date="2020-11" db="EMBL/GenBank/DDBJ databases">
        <authorList>
            <person name="McCartney M.A."/>
            <person name="Auch B."/>
            <person name="Kono T."/>
            <person name="Mallez S."/>
            <person name="Becker A."/>
            <person name="Gohl D.M."/>
            <person name="Silverstein K.A.T."/>
            <person name="Koren S."/>
            <person name="Bechman K.B."/>
            <person name="Herman A."/>
            <person name="Abrahante J.E."/>
            <person name="Garbe J."/>
        </authorList>
    </citation>
    <scope>NUCLEOTIDE SEQUENCE</scope>
    <source>
        <strain evidence="1">Duluth1</strain>
        <tissue evidence="1">Whole animal</tissue>
    </source>
</reference>
<gene>
    <name evidence="1" type="ORF">DPMN_186360</name>
</gene>
<name>A0A9D4DQA5_DREPO</name>
<proteinExistence type="predicted"/>
<evidence type="ECO:0000313" key="2">
    <source>
        <dbReference type="Proteomes" id="UP000828390"/>
    </source>
</evidence>
<dbReference type="Proteomes" id="UP000828390">
    <property type="component" value="Unassembled WGS sequence"/>
</dbReference>
<organism evidence="1 2">
    <name type="scientific">Dreissena polymorpha</name>
    <name type="common">Zebra mussel</name>
    <name type="synonym">Mytilus polymorpha</name>
    <dbReference type="NCBI Taxonomy" id="45954"/>
    <lineage>
        <taxon>Eukaryota</taxon>
        <taxon>Metazoa</taxon>
        <taxon>Spiralia</taxon>
        <taxon>Lophotrochozoa</taxon>
        <taxon>Mollusca</taxon>
        <taxon>Bivalvia</taxon>
        <taxon>Autobranchia</taxon>
        <taxon>Heteroconchia</taxon>
        <taxon>Euheterodonta</taxon>
        <taxon>Imparidentia</taxon>
        <taxon>Neoheterodontei</taxon>
        <taxon>Myida</taxon>
        <taxon>Dreissenoidea</taxon>
        <taxon>Dreissenidae</taxon>
        <taxon>Dreissena</taxon>
    </lineage>
</organism>
<comment type="caution">
    <text evidence="1">The sequence shown here is derived from an EMBL/GenBank/DDBJ whole genome shotgun (WGS) entry which is preliminary data.</text>
</comment>
<accession>A0A9D4DQA5</accession>
<evidence type="ECO:0000313" key="1">
    <source>
        <dbReference type="EMBL" id="KAH3751789.1"/>
    </source>
</evidence>
<dbReference type="AlphaFoldDB" id="A0A9D4DQA5"/>